<gene>
    <name evidence="5" type="ORF">ALO47_03828</name>
</gene>
<dbReference type="PATRIC" id="fig|55398.3.peg.4778"/>
<dbReference type="Proteomes" id="UP000050554">
    <property type="component" value="Unassembled WGS sequence"/>
</dbReference>
<evidence type="ECO:0000259" key="4">
    <source>
        <dbReference type="PROSITE" id="PS51184"/>
    </source>
</evidence>
<dbReference type="PANTHER" id="PTHR13096:SF8">
    <property type="entry name" value="RIBOSOMAL OXYGENASE 1"/>
    <property type="match status" value="1"/>
</dbReference>
<dbReference type="RefSeq" id="WP_004883355.1">
    <property type="nucleotide sequence ID" value="NZ_LJRF01000126.1"/>
</dbReference>
<dbReference type="Gene3D" id="2.60.120.650">
    <property type="entry name" value="Cupin"/>
    <property type="match status" value="1"/>
</dbReference>
<dbReference type="EMBL" id="LJRF01000126">
    <property type="protein sequence ID" value="KPY46178.1"/>
    <property type="molecule type" value="Genomic_DNA"/>
</dbReference>
<evidence type="ECO:0000256" key="3">
    <source>
        <dbReference type="ARBA" id="ARBA00023004"/>
    </source>
</evidence>
<feature type="domain" description="JmjC" evidence="4">
    <location>
        <begin position="86"/>
        <end position="233"/>
    </location>
</feature>
<dbReference type="Pfam" id="PF08007">
    <property type="entry name" value="JmjC_2"/>
    <property type="match status" value="1"/>
</dbReference>
<evidence type="ECO:0000313" key="5">
    <source>
        <dbReference type="EMBL" id="KPY46178.1"/>
    </source>
</evidence>
<dbReference type="SUPFAM" id="SSF51197">
    <property type="entry name" value="Clavaminate synthase-like"/>
    <property type="match status" value="1"/>
</dbReference>
<proteinExistence type="predicted"/>
<dbReference type="PROSITE" id="PS51184">
    <property type="entry name" value="JMJC"/>
    <property type="match status" value="1"/>
</dbReference>
<organism evidence="5 6">
    <name type="scientific">Pseudomonas syringae pv. ribicola</name>
    <dbReference type="NCBI Taxonomy" id="55398"/>
    <lineage>
        <taxon>Bacteria</taxon>
        <taxon>Pseudomonadati</taxon>
        <taxon>Pseudomonadota</taxon>
        <taxon>Gammaproteobacteria</taxon>
        <taxon>Pseudomonadales</taxon>
        <taxon>Pseudomonadaceae</taxon>
        <taxon>Pseudomonas</taxon>
    </lineage>
</organism>
<protein>
    <submittedName>
        <fullName evidence="5">Cupin 4 family protein</fullName>
    </submittedName>
</protein>
<keyword evidence="2" id="KW-0479">Metal-binding</keyword>
<evidence type="ECO:0000313" key="6">
    <source>
        <dbReference type="Proteomes" id="UP000050554"/>
    </source>
</evidence>
<comment type="cofactor">
    <cofactor evidence="1">
        <name>Fe(2+)</name>
        <dbReference type="ChEBI" id="CHEBI:29033"/>
    </cofactor>
</comment>
<dbReference type="InterPro" id="IPR003347">
    <property type="entry name" value="JmjC_dom"/>
</dbReference>
<dbReference type="PANTHER" id="PTHR13096">
    <property type="entry name" value="MINA53 MYC INDUCED NUCLEAR ANTIGEN"/>
    <property type="match status" value="1"/>
</dbReference>
<evidence type="ECO:0000256" key="1">
    <source>
        <dbReference type="ARBA" id="ARBA00001954"/>
    </source>
</evidence>
<evidence type="ECO:0000256" key="2">
    <source>
        <dbReference type="ARBA" id="ARBA00022723"/>
    </source>
</evidence>
<accession>A0A0Q0BHT5</accession>
<comment type="caution">
    <text evidence="5">The sequence shown here is derived from an EMBL/GenBank/DDBJ whole genome shotgun (WGS) entry which is preliminary data.</text>
</comment>
<name>A0A0Q0BHT5_PSESI</name>
<dbReference type="InterPro" id="IPR039994">
    <property type="entry name" value="NO66-like"/>
</dbReference>
<dbReference type="AlphaFoldDB" id="A0A0Q0BHT5"/>
<dbReference type="GO" id="GO:0046872">
    <property type="term" value="F:metal ion binding"/>
    <property type="evidence" value="ECO:0007669"/>
    <property type="project" value="UniProtKB-KW"/>
</dbReference>
<keyword evidence="3" id="KW-0408">Iron</keyword>
<reference evidence="5 6" key="1">
    <citation type="submission" date="2015-09" db="EMBL/GenBank/DDBJ databases">
        <title>Genome announcement of multiple Pseudomonas syringae strains.</title>
        <authorList>
            <person name="Thakur S."/>
            <person name="Wang P.W."/>
            <person name="Gong Y."/>
            <person name="Weir B.S."/>
            <person name="Guttman D.S."/>
        </authorList>
    </citation>
    <scope>NUCLEOTIDE SEQUENCE [LARGE SCALE GENOMIC DNA]</scope>
    <source>
        <strain evidence="5 6">ICMP3882</strain>
    </source>
</reference>
<sequence length="374" mass="42642">MKLNFSAEEFKLNFFQKKPKHITKAFQAGLFSWADLDELLYVFDVSEKSVRLVNEKLLPESDFAETSYHYGLTRKTFNKKKIYQELESGASLILNRVEQKSLRIKRLCNALSHIANGQVVANGYLAKTGDSAFGNHWDSHDVFASQLLGNKRWLIYPPTFIDPIVGQKSIKHLEDCPTEAYMDVITEPGDILYIPRGWWHCAFPSEGPCFHVAVGVHKPYIIDYLGWVSANILSRDKMFRQTLDLDGQNPISSSMLSDIAESLMDLDNFKAFENQIYKKENIDNGMHLSIYYGLSTDQYANYYVKLASPFTVMVERANINIAGIPINQHPIGKYLSFEEQSIASLRSKAEVLTEEQFFSSIKTLIASGYVFIHN</sequence>